<keyword evidence="1" id="KW-0732">Signal</keyword>
<dbReference type="Proteomes" id="UP000598996">
    <property type="component" value="Unassembled WGS sequence"/>
</dbReference>
<proteinExistence type="predicted"/>
<reference evidence="2 3" key="1">
    <citation type="submission" date="2021-01" db="EMBL/GenBank/DDBJ databases">
        <title>Actinoplanes sp. nov. LDG1-01 isolated from lichen.</title>
        <authorList>
            <person name="Saeng-In P."/>
            <person name="Phongsopitanun W."/>
            <person name="Kanchanasin P."/>
            <person name="Yuki M."/>
            <person name="Kudo T."/>
            <person name="Ohkuma M."/>
            <person name="Tanasupawat S."/>
        </authorList>
    </citation>
    <scope>NUCLEOTIDE SEQUENCE [LARGE SCALE GENOMIC DNA]</scope>
    <source>
        <strain evidence="2 3">LDG1-01</strain>
    </source>
</reference>
<dbReference type="RefSeq" id="WP_203078739.1">
    <property type="nucleotide sequence ID" value="NZ_JAENHO010000028.1"/>
</dbReference>
<keyword evidence="3" id="KW-1185">Reference proteome</keyword>
<evidence type="ECO:0000256" key="1">
    <source>
        <dbReference type="SAM" id="SignalP"/>
    </source>
</evidence>
<dbReference type="EMBL" id="JAENHO010000028">
    <property type="protein sequence ID" value="MBL7262194.1"/>
    <property type="molecule type" value="Genomic_DNA"/>
</dbReference>
<accession>A0ABS1W634</accession>
<feature type="signal peptide" evidence="1">
    <location>
        <begin position="1"/>
        <end position="40"/>
    </location>
</feature>
<evidence type="ECO:0008006" key="4">
    <source>
        <dbReference type="Google" id="ProtNLM"/>
    </source>
</evidence>
<name>A0ABS1W634_9ACTN</name>
<protein>
    <recommendedName>
        <fullName evidence="4">Lipoprotein</fullName>
    </recommendedName>
</protein>
<evidence type="ECO:0000313" key="2">
    <source>
        <dbReference type="EMBL" id="MBL7262194.1"/>
    </source>
</evidence>
<comment type="caution">
    <text evidence="2">The sequence shown here is derived from an EMBL/GenBank/DDBJ whole genome shotgun (WGS) entry which is preliminary data.</text>
</comment>
<organism evidence="2 3">
    <name type="scientific">Paractinoplanes lichenicola</name>
    <dbReference type="NCBI Taxonomy" id="2802976"/>
    <lineage>
        <taxon>Bacteria</taxon>
        <taxon>Bacillati</taxon>
        <taxon>Actinomycetota</taxon>
        <taxon>Actinomycetes</taxon>
        <taxon>Micromonosporales</taxon>
        <taxon>Micromonosporaceae</taxon>
        <taxon>Paractinoplanes</taxon>
    </lineage>
</organism>
<evidence type="ECO:0000313" key="3">
    <source>
        <dbReference type="Proteomes" id="UP000598996"/>
    </source>
</evidence>
<feature type="chain" id="PRO_5046857181" description="Lipoprotein" evidence="1">
    <location>
        <begin position="41"/>
        <end position="322"/>
    </location>
</feature>
<sequence>MVKIDLNRGCGARRHYDLPVIRRRLALAASAVAVCLPAGACTAPAATPTTTASASASVTPFDPRAALAASTTGIDTGGYTFSVVGPAFEMSGAVHTPTGSAETLSMTKQKNVSVMTRARVTAGGTYSQWSVSGGQWDDLDRVVDMMARSPDANIRKDAATYRDLREFLDGTSWMPPGSLPASMTPQLDLNAPDVVGVKRLLGRIKTVEGDNRAITGTLDTSRIAKDQTMIGMLARQYPPRTGTAMPFRVLLDIQDRVATFSLTTPGSPDTWVINLSEYGKVQPLTAPPPDTIKKPSPAVVTFLRGKDLTEPLWRKRSPRAGA</sequence>
<gene>
    <name evidence="2" type="ORF">JKJ07_48785</name>
</gene>